<comment type="similarity">
    <text evidence="5">Belongs to the IspH family.</text>
</comment>
<feature type="binding site" evidence="5">
    <location>
        <position position="262"/>
    </location>
    <ligand>
        <name>dimethylallyl diphosphate</name>
        <dbReference type="ChEBI" id="CHEBI:57623"/>
    </ligand>
</feature>
<feature type="binding site" evidence="5">
    <location>
        <position position="162"/>
    </location>
    <ligand>
        <name>(2E)-4-hydroxy-3-methylbut-2-enyl diphosphate</name>
        <dbReference type="ChEBI" id="CHEBI:128753"/>
    </ligand>
</feature>
<feature type="binding site" evidence="5">
    <location>
        <position position="219"/>
    </location>
    <ligand>
        <name>isopentenyl diphosphate</name>
        <dbReference type="ChEBI" id="CHEBI:128769"/>
    </ligand>
</feature>
<feature type="binding site" evidence="5">
    <location>
        <position position="36"/>
    </location>
    <ligand>
        <name>(2E)-4-hydroxy-3-methylbut-2-enyl diphosphate</name>
        <dbReference type="ChEBI" id="CHEBI:128753"/>
    </ligand>
</feature>
<dbReference type="Proteomes" id="UP000239861">
    <property type="component" value="Unassembled WGS sequence"/>
</dbReference>
<evidence type="ECO:0000256" key="2">
    <source>
        <dbReference type="ARBA" id="ARBA00022723"/>
    </source>
</evidence>
<feature type="binding site" evidence="5">
    <location>
        <position position="218"/>
    </location>
    <ligand>
        <name>isopentenyl diphosphate</name>
        <dbReference type="ChEBI" id="CHEBI:128769"/>
    </ligand>
</feature>
<feature type="binding site" evidence="5">
    <location>
        <position position="70"/>
    </location>
    <ligand>
        <name>dimethylallyl diphosphate</name>
        <dbReference type="ChEBI" id="CHEBI:57623"/>
    </ligand>
</feature>
<protein>
    <recommendedName>
        <fullName evidence="5">4-hydroxy-3-methylbut-2-enyl diphosphate reductase</fullName>
        <shortName evidence="5">HMBPP reductase</shortName>
        <ecNumber evidence="5">1.17.7.4</ecNumber>
    </recommendedName>
</protein>
<sequence>MQVKLASSYGFCFGVKRAIKIAESYENSATMGPLIHNQNEIDRLKNNFNVGLYNSLSEVKKDDTVIIRTHGIPKDELRDLKKNKAAKVINATCPFVTTPQQIVKKMSKENYSILIFGDSTHPEVKGVKSYGEDQDDVHVVMSVQDLDKINFKYDKIATVAQTTKKKEVYLEIVNALILKNKEVRVFNTICDATFENQDAARDLSKEVDIMIVIGGKNSSNTKQLHAICLENCADSYLIENSKELEKQWFEGKKVCGITAGASTPDWIIQEVVNKVEKYNEIF</sequence>
<comment type="function">
    <text evidence="5">Catalyzes the conversion of 1-hydroxy-2-methyl-2-(E)-butenyl 4-diphosphate (HMBPP) into a mixture of isopentenyl diphosphate (IPP) and dimethylallyl diphosphate (DMAPP). Acts in the terminal step of the DOXP/MEP pathway for isoprenoid precursor biosynthesis.</text>
</comment>
<keyword evidence="2 5" id="KW-0479">Metal-binding</keyword>
<feature type="binding site" evidence="5">
    <location>
        <position position="121"/>
    </location>
    <ligand>
        <name>isopentenyl diphosphate</name>
        <dbReference type="ChEBI" id="CHEBI:128769"/>
    </ligand>
</feature>
<dbReference type="RefSeq" id="WP_079578285.1">
    <property type="nucleotide sequence ID" value="NZ_FUYO01000015.1"/>
</dbReference>
<feature type="binding site" evidence="5">
    <location>
        <position position="220"/>
    </location>
    <ligand>
        <name>(2E)-4-hydroxy-3-methylbut-2-enyl diphosphate</name>
        <dbReference type="ChEBI" id="CHEBI:128753"/>
    </ligand>
</feature>
<accession>A0AB36ZUU6</accession>
<feature type="binding site" evidence="5">
    <location>
        <position position="190"/>
    </location>
    <ligand>
        <name>[4Fe-4S] cluster</name>
        <dbReference type="ChEBI" id="CHEBI:49883"/>
    </ligand>
</feature>
<feature type="binding site" evidence="5">
    <location>
        <position position="218"/>
    </location>
    <ligand>
        <name>dimethylallyl diphosphate</name>
        <dbReference type="ChEBI" id="CHEBI:57623"/>
    </ligand>
</feature>
<feature type="binding site" evidence="5">
    <location>
        <position position="93"/>
    </location>
    <ligand>
        <name>[4Fe-4S] cluster</name>
        <dbReference type="ChEBI" id="CHEBI:49883"/>
    </ligand>
</feature>
<keyword evidence="1 5" id="KW-0004">4Fe-4S</keyword>
<dbReference type="Gene3D" id="3.40.50.11270">
    <property type="match status" value="1"/>
</dbReference>
<organism evidence="6 7">
    <name type="scientific">Malaciobacter marinus</name>
    <dbReference type="NCBI Taxonomy" id="505249"/>
    <lineage>
        <taxon>Bacteria</taxon>
        <taxon>Pseudomonadati</taxon>
        <taxon>Campylobacterota</taxon>
        <taxon>Epsilonproteobacteria</taxon>
        <taxon>Campylobacterales</taxon>
        <taxon>Arcobacteraceae</taxon>
        <taxon>Malaciobacter</taxon>
    </lineage>
</organism>
<evidence type="ECO:0000256" key="4">
    <source>
        <dbReference type="ARBA" id="ARBA00023014"/>
    </source>
</evidence>
<comment type="catalytic activity">
    <reaction evidence="5">
        <text>isopentenyl diphosphate + 2 oxidized [2Fe-2S]-[ferredoxin] + H2O = (2E)-4-hydroxy-3-methylbut-2-enyl diphosphate + 2 reduced [2Fe-2S]-[ferredoxin] + 2 H(+)</text>
        <dbReference type="Rhea" id="RHEA:24488"/>
        <dbReference type="Rhea" id="RHEA-COMP:10000"/>
        <dbReference type="Rhea" id="RHEA-COMP:10001"/>
        <dbReference type="ChEBI" id="CHEBI:15377"/>
        <dbReference type="ChEBI" id="CHEBI:15378"/>
        <dbReference type="ChEBI" id="CHEBI:33737"/>
        <dbReference type="ChEBI" id="CHEBI:33738"/>
        <dbReference type="ChEBI" id="CHEBI:128753"/>
        <dbReference type="ChEBI" id="CHEBI:128769"/>
        <dbReference type="EC" id="1.17.7.4"/>
    </reaction>
</comment>
<keyword evidence="5" id="KW-0560">Oxidoreductase</keyword>
<dbReference type="PANTHER" id="PTHR30426">
    <property type="entry name" value="4-HYDROXY-3-METHYLBUT-2-ENYL DIPHOSPHATE REDUCTASE"/>
    <property type="match status" value="1"/>
</dbReference>
<gene>
    <name evidence="5" type="primary">ispH</name>
    <name evidence="6" type="ORF">B0F89_11356</name>
</gene>
<evidence type="ECO:0000313" key="7">
    <source>
        <dbReference type="Proteomes" id="UP000239861"/>
    </source>
</evidence>
<feature type="binding site" evidence="5">
    <location>
        <position position="70"/>
    </location>
    <ligand>
        <name>(2E)-4-hydroxy-3-methylbut-2-enyl diphosphate</name>
        <dbReference type="ChEBI" id="CHEBI:128753"/>
    </ligand>
</feature>
<dbReference type="PANTHER" id="PTHR30426:SF0">
    <property type="entry name" value="4-HYDROXY-3-METHYLBUT-2-ENYL DIPHOSPHATE REDUCTASE"/>
    <property type="match status" value="1"/>
</dbReference>
<dbReference type="EMBL" id="PTIW01000013">
    <property type="protein sequence ID" value="PPK61060.1"/>
    <property type="molecule type" value="Genomic_DNA"/>
</dbReference>
<dbReference type="Gene3D" id="3.40.1010.20">
    <property type="entry name" value="4-hydroxy-3-methylbut-2-enyl diphosphate reductase, catalytic domain"/>
    <property type="match status" value="2"/>
</dbReference>
<feature type="binding site" evidence="5">
    <location>
        <position position="262"/>
    </location>
    <ligand>
        <name>(2E)-4-hydroxy-3-methylbut-2-enyl diphosphate</name>
        <dbReference type="ChEBI" id="CHEBI:128753"/>
    </ligand>
</feature>
<comment type="pathway">
    <text evidence="5">Isoprenoid biosynthesis; isopentenyl diphosphate biosynthesis via DXP pathway; isopentenyl diphosphate from 1-deoxy-D-xylulose 5-phosphate: step 6/6.</text>
</comment>
<dbReference type="EC" id="1.17.7.4" evidence="5"/>
<feature type="binding site" evidence="5">
    <location>
        <position position="262"/>
    </location>
    <ligand>
        <name>isopentenyl diphosphate</name>
        <dbReference type="ChEBI" id="CHEBI:128769"/>
    </ligand>
</feature>
<feature type="binding site" evidence="5">
    <location>
        <position position="218"/>
    </location>
    <ligand>
        <name>(2E)-4-hydroxy-3-methylbut-2-enyl diphosphate</name>
        <dbReference type="ChEBI" id="CHEBI:128753"/>
    </ligand>
</feature>
<feature type="binding site" evidence="5">
    <location>
        <position position="219"/>
    </location>
    <ligand>
        <name>(2E)-4-hydroxy-3-methylbut-2-enyl diphosphate</name>
        <dbReference type="ChEBI" id="CHEBI:128753"/>
    </ligand>
</feature>
<feature type="binding site" evidence="5">
    <location>
        <position position="36"/>
    </location>
    <ligand>
        <name>isopentenyl diphosphate</name>
        <dbReference type="ChEBI" id="CHEBI:128769"/>
    </ligand>
</feature>
<dbReference type="CDD" id="cd13944">
    <property type="entry name" value="lytB_ispH"/>
    <property type="match status" value="1"/>
</dbReference>
<feature type="binding site" evidence="5">
    <location>
        <position position="220"/>
    </location>
    <ligand>
        <name>isopentenyl diphosphate</name>
        <dbReference type="ChEBI" id="CHEBI:128769"/>
    </ligand>
</feature>
<comment type="caution">
    <text evidence="6">The sequence shown here is derived from an EMBL/GenBank/DDBJ whole genome shotgun (WGS) entry which is preliminary data.</text>
</comment>
<keyword evidence="5" id="KW-0414">Isoprene biosynthesis</keyword>
<evidence type="ECO:0000313" key="6">
    <source>
        <dbReference type="EMBL" id="PPK61060.1"/>
    </source>
</evidence>
<feature type="binding site" evidence="5">
    <location>
        <position position="121"/>
    </location>
    <ligand>
        <name>dimethylallyl diphosphate</name>
        <dbReference type="ChEBI" id="CHEBI:57623"/>
    </ligand>
</feature>
<comment type="cofactor">
    <cofactor evidence="5">
        <name>[4Fe-4S] cluster</name>
        <dbReference type="ChEBI" id="CHEBI:49883"/>
    </cofactor>
    <text evidence="5">Binds 1 [4Fe-4S] cluster per subunit.</text>
</comment>
<dbReference type="GO" id="GO:0051539">
    <property type="term" value="F:4 iron, 4 sulfur cluster binding"/>
    <property type="evidence" value="ECO:0007669"/>
    <property type="project" value="UniProtKB-UniRule"/>
</dbReference>
<name>A0AB36ZUU6_9BACT</name>
<comment type="catalytic activity">
    <reaction evidence="5">
        <text>dimethylallyl diphosphate + 2 oxidized [2Fe-2S]-[ferredoxin] + H2O = (2E)-4-hydroxy-3-methylbut-2-enyl diphosphate + 2 reduced [2Fe-2S]-[ferredoxin] + 2 H(+)</text>
        <dbReference type="Rhea" id="RHEA:24825"/>
        <dbReference type="Rhea" id="RHEA-COMP:10000"/>
        <dbReference type="Rhea" id="RHEA-COMP:10001"/>
        <dbReference type="ChEBI" id="CHEBI:15377"/>
        <dbReference type="ChEBI" id="CHEBI:15378"/>
        <dbReference type="ChEBI" id="CHEBI:33737"/>
        <dbReference type="ChEBI" id="CHEBI:33738"/>
        <dbReference type="ChEBI" id="CHEBI:57623"/>
        <dbReference type="ChEBI" id="CHEBI:128753"/>
        <dbReference type="EC" id="1.17.7.4"/>
    </reaction>
</comment>
<dbReference type="NCBIfam" id="TIGR00216">
    <property type="entry name" value="ispH_lytB"/>
    <property type="match status" value="1"/>
</dbReference>
<dbReference type="Pfam" id="PF02401">
    <property type="entry name" value="LYTB"/>
    <property type="match status" value="1"/>
</dbReference>
<dbReference type="GO" id="GO:0046872">
    <property type="term" value="F:metal ion binding"/>
    <property type="evidence" value="ECO:0007669"/>
    <property type="project" value="UniProtKB-KW"/>
</dbReference>
<reference evidence="6 7" key="1">
    <citation type="submission" date="2018-02" db="EMBL/GenBank/DDBJ databases">
        <title>Subsurface microbial communities from deep shales in Ohio and West Virginia, USA.</title>
        <authorList>
            <person name="Wrighton K."/>
        </authorList>
    </citation>
    <scope>NUCLEOTIDE SEQUENCE [LARGE SCALE GENOMIC DNA]</scope>
    <source>
        <strain evidence="6 7">MARC-MIP3H16</strain>
    </source>
</reference>
<dbReference type="GO" id="GO:0051745">
    <property type="term" value="F:4-hydroxy-3-methylbut-2-enyl diphosphate reductase activity"/>
    <property type="evidence" value="ECO:0007669"/>
    <property type="project" value="UniProtKB-UniRule"/>
</dbReference>
<dbReference type="GO" id="GO:0016114">
    <property type="term" value="P:terpenoid biosynthetic process"/>
    <property type="evidence" value="ECO:0007669"/>
    <property type="project" value="UniProtKB-UniRule"/>
</dbReference>
<feature type="binding site" evidence="5">
    <location>
        <position position="219"/>
    </location>
    <ligand>
        <name>dimethylallyl diphosphate</name>
        <dbReference type="ChEBI" id="CHEBI:57623"/>
    </ligand>
</feature>
<dbReference type="HAMAP" id="MF_00191">
    <property type="entry name" value="IspH"/>
    <property type="match status" value="1"/>
</dbReference>
<dbReference type="GO" id="GO:0019288">
    <property type="term" value="P:isopentenyl diphosphate biosynthetic process, methylerythritol 4-phosphate pathway"/>
    <property type="evidence" value="ECO:0007669"/>
    <property type="project" value="UniProtKB-UniRule"/>
</dbReference>
<dbReference type="InterPro" id="IPR003451">
    <property type="entry name" value="LytB/IspH"/>
</dbReference>
<feature type="binding site" evidence="5">
    <location>
        <position position="36"/>
    </location>
    <ligand>
        <name>dimethylallyl diphosphate</name>
        <dbReference type="ChEBI" id="CHEBI:57623"/>
    </ligand>
</feature>
<dbReference type="GO" id="GO:0050992">
    <property type="term" value="P:dimethylallyl diphosphate biosynthetic process"/>
    <property type="evidence" value="ECO:0007669"/>
    <property type="project" value="UniProtKB-UniRule"/>
</dbReference>
<feature type="binding site" evidence="5">
    <location>
        <position position="12"/>
    </location>
    <ligand>
        <name>[4Fe-4S] cluster</name>
        <dbReference type="ChEBI" id="CHEBI:49883"/>
    </ligand>
</feature>
<dbReference type="NCBIfam" id="NF002187">
    <property type="entry name" value="PRK01045.1-1"/>
    <property type="match status" value="1"/>
</dbReference>
<evidence type="ECO:0000256" key="5">
    <source>
        <dbReference type="HAMAP-Rule" id="MF_00191"/>
    </source>
</evidence>
<feature type="active site" description="Proton donor" evidence="5">
    <location>
        <position position="123"/>
    </location>
</feature>
<feature type="binding site" evidence="5">
    <location>
        <position position="70"/>
    </location>
    <ligand>
        <name>isopentenyl diphosphate</name>
        <dbReference type="ChEBI" id="CHEBI:128769"/>
    </ligand>
</feature>
<keyword evidence="3 5" id="KW-0408">Iron</keyword>
<feature type="binding site" evidence="5">
    <location>
        <position position="220"/>
    </location>
    <ligand>
        <name>dimethylallyl diphosphate</name>
        <dbReference type="ChEBI" id="CHEBI:57623"/>
    </ligand>
</feature>
<proteinExistence type="inferred from homology"/>
<evidence type="ECO:0000256" key="3">
    <source>
        <dbReference type="ARBA" id="ARBA00023004"/>
    </source>
</evidence>
<evidence type="ECO:0000256" key="1">
    <source>
        <dbReference type="ARBA" id="ARBA00022485"/>
    </source>
</evidence>
<feature type="binding site" evidence="5">
    <location>
        <position position="121"/>
    </location>
    <ligand>
        <name>(2E)-4-hydroxy-3-methylbut-2-enyl diphosphate</name>
        <dbReference type="ChEBI" id="CHEBI:128753"/>
    </ligand>
</feature>
<keyword evidence="4 5" id="KW-0411">Iron-sulfur</keyword>
<comment type="pathway">
    <text evidence="5">Isoprenoid biosynthesis; dimethylallyl diphosphate biosynthesis; dimethylallyl diphosphate from (2E)-4-hydroxy-3-methylbutenyl diphosphate: step 1/1.</text>
</comment>
<dbReference type="AlphaFoldDB" id="A0AB36ZUU6"/>